<feature type="region of interest" description="Disordered" evidence="1">
    <location>
        <begin position="16"/>
        <end position="49"/>
    </location>
</feature>
<feature type="compositionally biased region" description="Low complexity" evidence="1">
    <location>
        <begin position="383"/>
        <end position="395"/>
    </location>
</feature>
<organism evidence="2 3">
    <name type="scientific">Prorocentrum cordatum</name>
    <dbReference type="NCBI Taxonomy" id="2364126"/>
    <lineage>
        <taxon>Eukaryota</taxon>
        <taxon>Sar</taxon>
        <taxon>Alveolata</taxon>
        <taxon>Dinophyceae</taxon>
        <taxon>Prorocentrales</taxon>
        <taxon>Prorocentraceae</taxon>
        <taxon>Prorocentrum</taxon>
    </lineage>
</organism>
<feature type="region of interest" description="Disordered" evidence="1">
    <location>
        <begin position="246"/>
        <end position="274"/>
    </location>
</feature>
<dbReference type="EMBL" id="CAUYUJ010015398">
    <property type="protein sequence ID" value="CAK0853491.1"/>
    <property type="molecule type" value="Genomic_DNA"/>
</dbReference>
<protein>
    <submittedName>
        <fullName evidence="2">Uncharacterized protein</fullName>
    </submittedName>
</protein>
<evidence type="ECO:0000256" key="1">
    <source>
        <dbReference type="SAM" id="MobiDB-lite"/>
    </source>
</evidence>
<comment type="caution">
    <text evidence="2">The sequence shown here is derived from an EMBL/GenBank/DDBJ whole genome shotgun (WGS) entry which is preliminary data.</text>
</comment>
<evidence type="ECO:0000313" key="3">
    <source>
        <dbReference type="Proteomes" id="UP001189429"/>
    </source>
</evidence>
<accession>A0ABN9U3S2</accession>
<feature type="non-terminal residue" evidence="2">
    <location>
        <position position="1"/>
    </location>
</feature>
<keyword evidence="3" id="KW-1185">Reference proteome</keyword>
<sequence length="395" mass="41521">QPIHAEPARAPILERRLLGRPEPPLAPVDPVRGRRLLDGAPQPDADDRHRGAADTIADVFHANMRDRLGGATKMEIFHVCFVDTLTQLPQHLIGLRENSDSDLLDRHLVPEPDHAPCQPGMAVVFDALTFKVLEVSTEFVKRFGPCRASAVVCDWLDLKDPTVEVMCDNINLFANGAAPTCSFELWPLTLRLTCSGPADYPASFMLTRVQSDDGEDQIVAFMVLPPCGGMHHGLIECGHSHSGEARARAATNHGADPGRGHGLGSEAGSASERAQEVRTHRAERLLAELAHAEAAAAAPGAPLAAPFVSTSRSSSSWAWGAAAEAAAAALGAPLAAPSVSTSRSSSSSWAHAAGAAAEAWPSPRAEGRVAGGGGAAQRRRSVSPHSSASSFQTSI</sequence>
<feature type="region of interest" description="Disordered" evidence="1">
    <location>
        <begin position="337"/>
        <end position="395"/>
    </location>
</feature>
<gene>
    <name evidence="2" type="ORF">PCOR1329_LOCUS44950</name>
</gene>
<reference evidence="2" key="1">
    <citation type="submission" date="2023-10" db="EMBL/GenBank/DDBJ databases">
        <authorList>
            <person name="Chen Y."/>
            <person name="Shah S."/>
            <person name="Dougan E. K."/>
            <person name="Thang M."/>
            <person name="Chan C."/>
        </authorList>
    </citation>
    <scope>NUCLEOTIDE SEQUENCE [LARGE SCALE GENOMIC DNA]</scope>
</reference>
<feature type="compositionally biased region" description="Low complexity" evidence="1">
    <location>
        <begin position="337"/>
        <end position="364"/>
    </location>
</feature>
<name>A0ABN9U3S2_9DINO</name>
<proteinExistence type="predicted"/>
<evidence type="ECO:0000313" key="2">
    <source>
        <dbReference type="EMBL" id="CAK0853491.1"/>
    </source>
</evidence>
<dbReference type="Proteomes" id="UP001189429">
    <property type="component" value="Unassembled WGS sequence"/>
</dbReference>